<comment type="similarity">
    <text evidence="1">Belongs to the bacterial solute-binding protein 1 family.</text>
</comment>
<comment type="caution">
    <text evidence="4">The sequence shown here is derived from an EMBL/GenBank/DDBJ whole genome shotgun (WGS) entry which is preliminary data.</text>
</comment>
<dbReference type="PROSITE" id="PS51257">
    <property type="entry name" value="PROKAR_LIPOPROTEIN"/>
    <property type="match status" value="1"/>
</dbReference>
<keyword evidence="2" id="KW-0813">Transport</keyword>
<dbReference type="EMBL" id="VKAC01000004">
    <property type="protein sequence ID" value="TXR56701.1"/>
    <property type="molecule type" value="Genomic_DNA"/>
</dbReference>
<feature type="chain" id="PRO_5039246373" evidence="3">
    <location>
        <begin position="26"/>
        <end position="441"/>
    </location>
</feature>
<feature type="signal peptide" evidence="3">
    <location>
        <begin position="1"/>
        <end position="25"/>
    </location>
</feature>
<dbReference type="RefSeq" id="WP_147925830.1">
    <property type="nucleotide sequence ID" value="NZ_VKAC01000004.1"/>
</dbReference>
<reference evidence="4 5" key="1">
    <citation type="submission" date="2019-07" db="EMBL/GenBank/DDBJ databases">
        <title>Quadrisphaera sp. strain DD2A genome sequencing and assembly.</title>
        <authorList>
            <person name="Kim I."/>
        </authorList>
    </citation>
    <scope>NUCLEOTIDE SEQUENCE [LARGE SCALE GENOMIC DNA]</scope>
    <source>
        <strain evidence="4 5">DD2A</strain>
    </source>
</reference>
<dbReference type="InterPro" id="IPR006059">
    <property type="entry name" value="SBP"/>
</dbReference>
<evidence type="ECO:0000256" key="2">
    <source>
        <dbReference type="ARBA" id="ARBA00022448"/>
    </source>
</evidence>
<accession>A0A5C8ZHQ0</accession>
<dbReference type="OrthoDB" id="3507433at2"/>
<keyword evidence="3" id="KW-0732">Signal</keyword>
<evidence type="ECO:0000256" key="3">
    <source>
        <dbReference type="SAM" id="SignalP"/>
    </source>
</evidence>
<proteinExistence type="inferred from homology"/>
<name>A0A5C8ZHQ0_9ACTN</name>
<dbReference type="Gene3D" id="3.40.190.10">
    <property type="entry name" value="Periplasmic binding protein-like II"/>
    <property type="match status" value="2"/>
</dbReference>
<sequence length="441" mass="47049">MRIRSRHGRAVGALLTAGLVTVLTAGCLQQSGGGNGGSGGASGDSDGTVTIMYGFTDSSSDQFQAEINKFAKAEGINVKFEPTPDFNTVISTRVSGNSAPDIAIFPQPGIMKSFKDDLTPLTDVVDKSNLDAMVPGIVQAGQIDGVQYALPMSLNIKSIVFYPKGPFDQAGYKAPDTLDGLLQLTNQIKSSGTAPWCFGIESAAATGWPATDWIENLMLIQNGPEVYNEWVDHKIAFNSEPVVKAADTMSQLLLTEGNVNGGRQSIASNNFATAANPMFDTPPKCFMYRQGNFVARDGGFPDNVLQNLDSTVGVFPMPGLTAADKPVLGGGDLASVFTDSENAKKIMNYMASKDFGADWAKANGFISPRKDFDQNNYPNELTKQMAGFAYDSTAFVFDGSDQMPGEVGSGSFWREMTAWISGSEDEKTALDNIEASWPATS</sequence>
<dbReference type="PANTHER" id="PTHR43649">
    <property type="entry name" value="ARABINOSE-BINDING PROTEIN-RELATED"/>
    <property type="match status" value="1"/>
</dbReference>
<dbReference type="AlphaFoldDB" id="A0A5C8ZHQ0"/>
<dbReference type="InterPro" id="IPR050490">
    <property type="entry name" value="Bact_solute-bd_prot1"/>
</dbReference>
<dbReference type="Proteomes" id="UP000321234">
    <property type="component" value="Unassembled WGS sequence"/>
</dbReference>
<protein>
    <submittedName>
        <fullName evidence="4">Extracellular solute-binding protein</fullName>
    </submittedName>
</protein>
<dbReference type="PANTHER" id="PTHR43649:SF29">
    <property type="entry name" value="OSMOPROTECTIVE COMPOUNDS-BINDING PROTEIN GGTB"/>
    <property type="match status" value="1"/>
</dbReference>
<keyword evidence="5" id="KW-1185">Reference proteome</keyword>
<evidence type="ECO:0000313" key="5">
    <source>
        <dbReference type="Proteomes" id="UP000321234"/>
    </source>
</evidence>
<dbReference type="Pfam" id="PF13416">
    <property type="entry name" value="SBP_bac_8"/>
    <property type="match status" value="1"/>
</dbReference>
<organism evidence="4 5">
    <name type="scientific">Quadrisphaera setariae</name>
    <dbReference type="NCBI Taxonomy" id="2593304"/>
    <lineage>
        <taxon>Bacteria</taxon>
        <taxon>Bacillati</taxon>
        <taxon>Actinomycetota</taxon>
        <taxon>Actinomycetes</taxon>
        <taxon>Kineosporiales</taxon>
        <taxon>Kineosporiaceae</taxon>
        <taxon>Quadrisphaera</taxon>
    </lineage>
</organism>
<evidence type="ECO:0000256" key="1">
    <source>
        <dbReference type="ARBA" id="ARBA00008520"/>
    </source>
</evidence>
<evidence type="ECO:0000313" key="4">
    <source>
        <dbReference type="EMBL" id="TXR56701.1"/>
    </source>
</evidence>
<dbReference type="SUPFAM" id="SSF53850">
    <property type="entry name" value="Periplasmic binding protein-like II"/>
    <property type="match status" value="1"/>
</dbReference>
<gene>
    <name evidence="4" type="ORF">FMM08_08095</name>
</gene>